<feature type="transmembrane region" description="Helical" evidence="6">
    <location>
        <begin position="85"/>
        <end position="104"/>
    </location>
</feature>
<dbReference type="InterPro" id="IPR020846">
    <property type="entry name" value="MFS_dom"/>
</dbReference>
<dbReference type="GO" id="GO:0046943">
    <property type="term" value="F:carboxylic acid transmembrane transporter activity"/>
    <property type="evidence" value="ECO:0007669"/>
    <property type="project" value="TreeGrafter"/>
</dbReference>
<reference evidence="8" key="2">
    <citation type="submission" date="2021-08" db="EMBL/GenBank/DDBJ databases">
        <authorList>
            <person name="Gostincar C."/>
            <person name="Sun X."/>
            <person name="Song Z."/>
            <person name="Gunde-Cimerman N."/>
        </authorList>
    </citation>
    <scope>NUCLEOTIDE SEQUENCE</scope>
    <source>
        <strain evidence="8">EXF-9298</strain>
    </source>
</reference>
<dbReference type="Proteomes" id="UP000729357">
    <property type="component" value="Unassembled WGS sequence"/>
</dbReference>
<organism evidence="8 9">
    <name type="scientific">Aureobasidium melanogenum</name>
    <name type="common">Aureobasidium pullulans var. melanogenum</name>
    <dbReference type="NCBI Taxonomy" id="46634"/>
    <lineage>
        <taxon>Eukaryota</taxon>
        <taxon>Fungi</taxon>
        <taxon>Dikarya</taxon>
        <taxon>Ascomycota</taxon>
        <taxon>Pezizomycotina</taxon>
        <taxon>Dothideomycetes</taxon>
        <taxon>Dothideomycetidae</taxon>
        <taxon>Dothideales</taxon>
        <taxon>Saccotheciaceae</taxon>
        <taxon>Aureobasidium</taxon>
    </lineage>
</organism>
<evidence type="ECO:0000256" key="4">
    <source>
        <dbReference type="ARBA" id="ARBA00023136"/>
    </source>
</evidence>
<dbReference type="PROSITE" id="PS50850">
    <property type="entry name" value="MFS"/>
    <property type="match status" value="1"/>
</dbReference>
<keyword evidence="3 6" id="KW-1133">Transmembrane helix</keyword>
<feature type="domain" description="Major facilitator superfamily (MFS) profile" evidence="7">
    <location>
        <begin position="49"/>
        <end position="194"/>
    </location>
</feature>
<dbReference type="Pfam" id="PF00083">
    <property type="entry name" value="Sugar_tr"/>
    <property type="match status" value="1"/>
</dbReference>
<name>A0A9P8JQH2_AURME</name>
<comment type="caution">
    <text evidence="8">The sequence shown here is derived from an EMBL/GenBank/DDBJ whole genome shotgun (WGS) entry which is preliminary data.</text>
</comment>
<evidence type="ECO:0000256" key="2">
    <source>
        <dbReference type="ARBA" id="ARBA00022692"/>
    </source>
</evidence>
<reference evidence="8" key="1">
    <citation type="journal article" date="2021" name="J Fungi (Basel)">
        <title>Virulence traits and population genomics of the black yeast Aureobasidium melanogenum.</title>
        <authorList>
            <person name="Cernosa A."/>
            <person name="Sun X."/>
            <person name="Gostincar C."/>
            <person name="Fang C."/>
            <person name="Gunde-Cimerman N."/>
            <person name="Song Z."/>
        </authorList>
    </citation>
    <scope>NUCLEOTIDE SEQUENCE</scope>
    <source>
        <strain evidence="8">EXF-9298</strain>
    </source>
</reference>
<dbReference type="InterPro" id="IPR036259">
    <property type="entry name" value="MFS_trans_sf"/>
</dbReference>
<evidence type="ECO:0000313" key="8">
    <source>
        <dbReference type="EMBL" id="KAG9976005.1"/>
    </source>
</evidence>
<dbReference type="PANTHER" id="PTHR23508:SF10">
    <property type="entry name" value="CARBOXYLIC ACID TRANSPORTER PROTEIN HOMOLOG"/>
    <property type="match status" value="1"/>
</dbReference>
<dbReference type="GO" id="GO:0005886">
    <property type="term" value="C:plasma membrane"/>
    <property type="evidence" value="ECO:0007669"/>
    <property type="project" value="TreeGrafter"/>
</dbReference>
<feature type="non-terminal residue" evidence="8">
    <location>
        <position position="194"/>
    </location>
</feature>
<evidence type="ECO:0000256" key="1">
    <source>
        <dbReference type="ARBA" id="ARBA00004141"/>
    </source>
</evidence>
<feature type="compositionally biased region" description="Polar residues" evidence="5">
    <location>
        <begin position="21"/>
        <end position="31"/>
    </location>
</feature>
<keyword evidence="9" id="KW-1185">Reference proteome</keyword>
<comment type="subcellular location">
    <subcellularLocation>
        <location evidence="1">Membrane</location>
        <topology evidence="1">Multi-pass membrane protein</topology>
    </subcellularLocation>
</comment>
<protein>
    <submittedName>
        <fullName evidence="8">Glycerophosphoinositol permease</fullName>
    </submittedName>
</protein>
<keyword evidence="2 6" id="KW-0812">Transmembrane</keyword>
<evidence type="ECO:0000259" key="7">
    <source>
        <dbReference type="PROSITE" id="PS50850"/>
    </source>
</evidence>
<evidence type="ECO:0000313" key="9">
    <source>
        <dbReference type="Proteomes" id="UP000729357"/>
    </source>
</evidence>
<keyword evidence="4 6" id="KW-0472">Membrane</keyword>
<gene>
    <name evidence="8" type="ORF">KCU98_g10997</name>
</gene>
<proteinExistence type="predicted"/>
<dbReference type="PANTHER" id="PTHR23508">
    <property type="entry name" value="CARBOXYLIC ACID TRANSPORTER PROTEIN HOMOLOG"/>
    <property type="match status" value="1"/>
</dbReference>
<sequence>MAEAGISEVVSQDSNPKHQPPHTSTEVNSEVGSAVDTRTARQKLSDIFTIFASGAALISDGYQNNLMTMTNVALRKEYPKQYTSYYSTAVSNALLVGEVIGQVVVGLTCDYLGRKFAIIVTTLMIVIGGILATAASGTTIHGMFWMLIVARGIVGFGTGGEYPASSTSASEAANEQNLKQRGPLFILVTNLPLS</sequence>
<feature type="region of interest" description="Disordered" evidence="5">
    <location>
        <begin position="1"/>
        <end position="34"/>
    </location>
</feature>
<accession>A0A9P8JQH2</accession>
<evidence type="ECO:0000256" key="3">
    <source>
        <dbReference type="ARBA" id="ARBA00022989"/>
    </source>
</evidence>
<dbReference type="SUPFAM" id="SSF103473">
    <property type="entry name" value="MFS general substrate transporter"/>
    <property type="match status" value="1"/>
</dbReference>
<evidence type="ECO:0000256" key="6">
    <source>
        <dbReference type="SAM" id="Phobius"/>
    </source>
</evidence>
<dbReference type="EMBL" id="JAHFXS010001704">
    <property type="protein sequence ID" value="KAG9976005.1"/>
    <property type="molecule type" value="Genomic_DNA"/>
</dbReference>
<feature type="transmembrane region" description="Helical" evidence="6">
    <location>
        <begin position="116"/>
        <end position="137"/>
    </location>
</feature>
<dbReference type="Gene3D" id="1.20.1250.20">
    <property type="entry name" value="MFS general substrate transporter like domains"/>
    <property type="match status" value="1"/>
</dbReference>
<dbReference type="AlphaFoldDB" id="A0A9P8JQH2"/>
<dbReference type="InterPro" id="IPR005828">
    <property type="entry name" value="MFS_sugar_transport-like"/>
</dbReference>
<evidence type="ECO:0000256" key="5">
    <source>
        <dbReference type="SAM" id="MobiDB-lite"/>
    </source>
</evidence>